<dbReference type="Proteomes" id="UP000224567">
    <property type="component" value="Unassembled WGS sequence"/>
</dbReference>
<reference evidence="3 4" key="1">
    <citation type="journal article" date="2017" name="Genome Biol.">
        <title>New reference genome sequences of hot pepper reveal the massive evolution of plant disease-resistance genes by retroduplication.</title>
        <authorList>
            <person name="Kim S."/>
            <person name="Park J."/>
            <person name="Yeom S.I."/>
            <person name="Kim Y.M."/>
            <person name="Seo E."/>
            <person name="Kim K.T."/>
            <person name="Kim M.S."/>
            <person name="Lee J.M."/>
            <person name="Cheong K."/>
            <person name="Shin H.S."/>
            <person name="Kim S.B."/>
            <person name="Han K."/>
            <person name="Lee J."/>
            <person name="Park M."/>
            <person name="Lee H.A."/>
            <person name="Lee H.Y."/>
            <person name="Lee Y."/>
            <person name="Oh S."/>
            <person name="Lee J.H."/>
            <person name="Choi E."/>
            <person name="Choi E."/>
            <person name="Lee S.E."/>
            <person name="Jeon J."/>
            <person name="Kim H."/>
            <person name="Choi G."/>
            <person name="Song H."/>
            <person name="Lee J."/>
            <person name="Lee S.C."/>
            <person name="Kwon J.K."/>
            <person name="Lee H.Y."/>
            <person name="Koo N."/>
            <person name="Hong Y."/>
            <person name="Kim R.W."/>
            <person name="Kang W.H."/>
            <person name="Huh J.H."/>
            <person name="Kang B.C."/>
            <person name="Yang T.J."/>
            <person name="Lee Y.H."/>
            <person name="Bennetzen J.L."/>
            <person name="Choi D."/>
        </authorList>
    </citation>
    <scope>NUCLEOTIDE SEQUENCE [LARGE SCALE GENOMIC DNA]</scope>
    <source>
        <strain evidence="4">cv. PBC81</strain>
    </source>
</reference>
<dbReference type="AlphaFoldDB" id="A0A2G2XPZ1"/>
<dbReference type="Pfam" id="PF09331">
    <property type="entry name" value="DUF1985"/>
    <property type="match status" value="1"/>
</dbReference>
<evidence type="ECO:0000256" key="1">
    <source>
        <dbReference type="SAM" id="MobiDB-lite"/>
    </source>
</evidence>
<feature type="domain" description="DUF1985" evidence="2">
    <location>
        <begin position="3"/>
        <end position="81"/>
    </location>
</feature>
<evidence type="ECO:0000313" key="4">
    <source>
        <dbReference type="Proteomes" id="UP000224567"/>
    </source>
</evidence>
<gene>
    <name evidence="3" type="ORF">CQW23_01920</name>
</gene>
<reference evidence="4" key="2">
    <citation type="journal article" date="2017" name="J. Anim. Genet.">
        <title>Multiple reference genome sequences of hot pepper reveal the massive evolution of plant disease resistance genes by retroduplication.</title>
        <authorList>
            <person name="Kim S."/>
            <person name="Park J."/>
            <person name="Yeom S.-I."/>
            <person name="Kim Y.-M."/>
            <person name="Seo E."/>
            <person name="Kim K.-T."/>
            <person name="Kim M.-S."/>
            <person name="Lee J.M."/>
            <person name="Cheong K."/>
            <person name="Shin H.-S."/>
            <person name="Kim S.-B."/>
            <person name="Han K."/>
            <person name="Lee J."/>
            <person name="Park M."/>
            <person name="Lee H.-A."/>
            <person name="Lee H.-Y."/>
            <person name="Lee Y."/>
            <person name="Oh S."/>
            <person name="Lee J.H."/>
            <person name="Choi E."/>
            <person name="Choi E."/>
            <person name="Lee S.E."/>
            <person name="Jeon J."/>
            <person name="Kim H."/>
            <person name="Choi G."/>
            <person name="Song H."/>
            <person name="Lee J."/>
            <person name="Lee S.-C."/>
            <person name="Kwon J.-K."/>
            <person name="Lee H.-Y."/>
            <person name="Koo N."/>
            <person name="Hong Y."/>
            <person name="Kim R.W."/>
            <person name="Kang W.-H."/>
            <person name="Huh J.H."/>
            <person name="Kang B.-C."/>
            <person name="Yang T.-J."/>
            <person name="Lee Y.-H."/>
            <person name="Bennetzen J.L."/>
            <person name="Choi D."/>
        </authorList>
    </citation>
    <scope>NUCLEOTIDE SEQUENCE [LARGE SCALE GENOMIC DNA]</scope>
    <source>
        <strain evidence="4">cv. PBC81</strain>
    </source>
</reference>
<dbReference type="OrthoDB" id="1194650at2759"/>
<evidence type="ECO:0000313" key="3">
    <source>
        <dbReference type="EMBL" id="PHT59557.1"/>
    </source>
</evidence>
<organism evidence="3 4">
    <name type="scientific">Capsicum baccatum</name>
    <name type="common">Peruvian pepper</name>
    <dbReference type="NCBI Taxonomy" id="33114"/>
    <lineage>
        <taxon>Eukaryota</taxon>
        <taxon>Viridiplantae</taxon>
        <taxon>Streptophyta</taxon>
        <taxon>Embryophyta</taxon>
        <taxon>Tracheophyta</taxon>
        <taxon>Spermatophyta</taxon>
        <taxon>Magnoliopsida</taxon>
        <taxon>eudicotyledons</taxon>
        <taxon>Gunneridae</taxon>
        <taxon>Pentapetalae</taxon>
        <taxon>asterids</taxon>
        <taxon>lamiids</taxon>
        <taxon>Solanales</taxon>
        <taxon>Solanaceae</taxon>
        <taxon>Solanoideae</taxon>
        <taxon>Capsiceae</taxon>
        <taxon>Capsicum</taxon>
    </lineage>
</organism>
<keyword evidence="4" id="KW-1185">Reference proteome</keyword>
<proteinExistence type="predicted"/>
<name>A0A2G2XPZ1_CAPBA</name>
<dbReference type="PANTHER" id="PTHR48474">
    <property type="entry name" value="DUF1985 DOMAIN-CONTAINING PROTEIN"/>
    <property type="match status" value="1"/>
</dbReference>
<comment type="caution">
    <text evidence="3">The sequence shown here is derived from an EMBL/GenBank/DDBJ whole genome shotgun (WGS) entry which is preliminary data.</text>
</comment>
<dbReference type="PANTHER" id="PTHR48474:SF1">
    <property type="entry name" value="DUF1985 DOMAIN-CONTAINING PROTEIN"/>
    <property type="match status" value="1"/>
</dbReference>
<sequence length="218" mass="25254">MSLELKTSSTDAILMRFNENTIRFTLRDFAIISGQNCVAFKGDFVFETSVMNRLIQTYFDGEEEPYKAMLFQAFKDKVNETKVDCVEGDHSHVDIQHDLQIIVVHTDVSSHLLDQKLMFAVSVHMKDPIEIEHPKLIQDVRETWCTFPDKLLPSLNTERRIIDMYRRKLTGETPKLPQRTQKPGKARGYCCDDVDTRQAIPEVDYDDDAPDEDSYDEL</sequence>
<feature type="compositionally biased region" description="Acidic residues" evidence="1">
    <location>
        <begin position="203"/>
        <end position="218"/>
    </location>
</feature>
<dbReference type="InterPro" id="IPR015410">
    <property type="entry name" value="DUF1985"/>
</dbReference>
<protein>
    <recommendedName>
        <fullName evidence="2">DUF1985 domain-containing protein</fullName>
    </recommendedName>
</protein>
<evidence type="ECO:0000259" key="2">
    <source>
        <dbReference type="Pfam" id="PF09331"/>
    </source>
</evidence>
<feature type="region of interest" description="Disordered" evidence="1">
    <location>
        <begin position="172"/>
        <end position="218"/>
    </location>
</feature>
<accession>A0A2G2XPZ1</accession>
<dbReference type="EMBL" id="MLFT02000001">
    <property type="protein sequence ID" value="PHT59557.1"/>
    <property type="molecule type" value="Genomic_DNA"/>
</dbReference>